<protein>
    <submittedName>
        <fullName evidence="1">Uncharacterized protein</fullName>
    </submittedName>
</protein>
<dbReference type="Gene3D" id="1.10.840.10">
    <property type="entry name" value="Ras guanine-nucleotide exchange factors catalytic domain"/>
    <property type="match status" value="1"/>
</dbReference>
<dbReference type="GO" id="GO:0007264">
    <property type="term" value="P:small GTPase-mediated signal transduction"/>
    <property type="evidence" value="ECO:0007669"/>
    <property type="project" value="InterPro"/>
</dbReference>
<feature type="non-terminal residue" evidence="1">
    <location>
        <position position="1"/>
    </location>
</feature>
<organism evidence="1 2">
    <name type="scientific">Streblomastix strix</name>
    <dbReference type="NCBI Taxonomy" id="222440"/>
    <lineage>
        <taxon>Eukaryota</taxon>
        <taxon>Metamonada</taxon>
        <taxon>Preaxostyla</taxon>
        <taxon>Oxymonadida</taxon>
        <taxon>Streblomastigidae</taxon>
        <taxon>Streblomastix</taxon>
    </lineage>
</organism>
<comment type="caution">
    <text evidence="1">The sequence shown here is derived from an EMBL/GenBank/DDBJ whole genome shotgun (WGS) entry which is preliminary data.</text>
</comment>
<dbReference type="InterPro" id="IPR023578">
    <property type="entry name" value="Ras_GEF_dom_sf"/>
</dbReference>
<gene>
    <name evidence="1" type="ORF">EZS28_046440</name>
</gene>
<dbReference type="AlphaFoldDB" id="A0A5J4TJX7"/>
<reference evidence="1 2" key="1">
    <citation type="submission" date="2019-03" db="EMBL/GenBank/DDBJ databases">
        <title>Single cell metagenomics reveals metabolic interactions within the superorganism composed of flagellate Streblomastix strix and complex community of Bacteroidetes bacteria on its surface.</title>
        <authorList>
            <person name="Treitli S.C."/>
            <person name="Kolisko M."/>
            <person name="Husnik F."/>
            <person name="Keeling P."/>
            <person name="Hampl V."/>
        </authorList>
    </citation>
    <scope>NUCLEOTIDE SEQUENCE [LARGE SCALE GENOMIC DNA]</scope>
    <source>
        <strain evidence="1">ST1C</strain>
    </source>
</reference>
<accession>A0A5J4TJX7</accession>
<dbReference type="InterPro" id="IPR036964">
    <property type="entry name" value="RASGEF_cat_dom_sf"/>
</dbReference>
<evidence type="ECO:0000313" key="2">
    <source>
        <dbReference type="Proteomes" id="UP000324800"/>
    </source>
</evidence>
<dbReference type="EMBL" id="SNRW01030472">
    <property type="protein sequence ID" value="KAA6358033.1"/>
    <property type="molecule type" value="Genomic_DNA"/>
</dbReference>
<dbReference type="Proteomes" id="UP000324800">
    <property type="component" value="Unassembled WGS sequence"/>
</dbReference>
<name>A0A5J4TJX7_9EUKA</name>
<sequence>FRQSNKLLSEIISFFDTELADKHRESGRKIRLAIEKKLSEQKAPSDFYLQFLPEDDLNISRGGGFGFGAIQSGAQFASSALTSQQNPNQSAIMTLSREITSESSLHLQFLNINPPREFLDTKWEAIRKYHLCPNLRKMMDLENMTQGFFAHQIVISGSTLQQRKEKLPEYQKLTDISGYYINIRNKQKEVGPPLVPCLIIQQSALFLEGKKEQPGMIDFGSISRFYVAINEFLQYQAYPFDFKPILSIQAYFLRNFARLDEDL</sequence>
<evidence type="ECO:0000313" key="1">
    <source>
        <dbReference type="EMBL" id="KAA6358033.1"/>
    </source>
</evidence>
<feature type="non-terminal residue" evidence="1">
    <location>
        <position position="263"/>
    </location>
</feature>
<dbReference type="SUPFAM" id="SSF48366">
    <property type="entry name" value="Ras GEF"/>
    <property type="match status" value="1"/>
</dbReference>
<dbReference type="GO" id="GO:0005085">
    <property type="term" value="F:guanyl-nucleotide exchange factor activity"/>
    <property type="evidence" value="ECO:0007669"/>
    <property type="project" value="InterPro"/>
</dbReference>
<proteinExistence type="predicted"/>